<dbReference type="Proteomes" id="UP000472580">
    <property type="component" value="Unassembled WGS sequence"/>
</dbReference>
<dbReference type="Pfam" id="PF01026">
    <property type="entry name" value="TatD_DNase"/>
    <property type="match status" value="1"/>
</dbReference>
<evidence type="ECO:0000256" key="1">
    <source>
        <dbReference type="ARBA" id="ARBA00009275"/>
    </source>
</evidence>
<dbReference type="GO" id="GO:0016788">
    <property type="term" value="F:hydrolase activity, acting on ester bonds"/>
    <property type="evidence" value="ECO:0007669"/>
    <property type="project" value="InterPro"/>
</dbReference>
<feature type="binding site" evidence="3">
    <location>
        <position position="157"/>
    </location>
    <ligand>
        <name>a divalent metal cation</name>
        <dbReference type="ChEBI" id="CHEBI:60240"/>
        <label>2</label>
    </ligand>
</feature>
<accession>A0A6L6YHV1</accession>
<organism evidence="4 5">
    <name type="scientific">Parasutterella muris</name>
    <dbReference type="NCBI Taxonomy" id="2565572"/>
    <lineage>
        <taxon>Bacteria</taxon>
        <taxon>Pseudomonadati</taxon>
        <taxon>Pseudomonadota</taxon>
        <taxon>Betaproteobacteria</taxon>
        <taxon>Burkholderiales</taxon>
        <taxon>Sutterellaceae</taxon>
        <taxon>Parasutterella</taxon>
    </lineage>
</organism>
<dbReference type="Gene3D" id="3.20.20.140">
    <property type="entry name" value="Metal-dependent hydrolases"/>
    <property type="match status" value="1"/>
</dbReference>
<dbReference type="InterPro" id="IPR001130">
    <property type="entry name" value="TatD-like"/>
</dbReference>
<evidence type="ECO:0000256" key="3">
    <source>
        <dbReference type="PIRSR" id="PIRSR005902-1"/>
    </source>
</evidence>
<feature type="binding site" evidence="3">
    <location>
        <position position="97"/>
    </location>
    <ligand>
        <name>a divalent metal cation</name>
        <dbReference type="ChEBI" id="CHEBI:60240"/>
        <label>1</label>
    </ligand>
</feature>
<comment type="similarity">
    <text evidence="1">Belongs to the metallo-dependent hydrolases superfamily. TatD-type hydrolase family.</text>
</comment>
<dbReference type="PANTHER" id="PTHR46124">
    <property type="entry name" value="D-AMINOACYL-TRNA DEACYLASE"/>
    <property type="match status" value="1"/>
</dbReference>
<name>A0A6L6YHV1_9BURK</name>
<keyword evidence="5" id="KW-1185">Reference proteome</keyword>
<feature type="binding site" evidence="3">
    <location>
        <position position="134"/>
    </location>
    <ligand>
        <name>a divalent metal cation</name>
        <dbReference type="ChEBI" id="CHEBI:60240"/>
        <label>2</label>
    </ligand>
</feature>
<dbReference type="InterPro" id="IPR032466">
    <property type="entry name" value="Metal_Hydrolase"/>
</dbReference>
<dbReference type="GO" id="GO:0005829">
    <property type="term" value="C:cytosol"/>
    <property type="evidence" value="ECO:0007669"/>
    <property type="project" value="TreeGrafter"/>
</dbReference>
<protein>
    <submittedName>
        <fullName evidence="4">TatD family deoxyribonuclease</fullName>
    </submittedName>
</protein>
<dbReference type="InterPro" id="IPR018228">
    <property type="entry name" value="DNase_TatD-rel_CS"/>
</dbReference>
<dbReference type="EMBL" id="WSRP01000028">
    <property type="protein sequence ID" value="MVX57345.1"/>
    <property type="molecule type" value="Genomic_DNA"/>
</dbReference>
<feature type="binding site" evidence="3">
    <location>
        <position position="11"/>
    </location>
    <ligand>
        <name>a divalent metal cation</name>
        <dbReference type="ChEBI" id="CHEBI:60240"/>
        <label>1</label>
    </ligand>
</feature>
<evidence type="ECO:0000313" key="5">
    <source>
        <dbReference type="Proteomes" id="UP000472580"/>
    </source>
</evidence>
<dbReference type="CDD" id="cd01310">
    <property type="entry name" value="TatD_DNAse"/>
    <property type="match status" value="1"/>
</dbReference>
<dbReference type="PANTHER" id="PTHR46124:SF3">
    <property type="entry name" value="HYDROLASE"/>
    <property type="match status" value="1"/>
</dbReference>
<feature type="binding site" evidence="3">
    <location>
        <position position="9"/>
    </location>
    <ligand>
        <name>a divalent metal cation</name>
        <dbReference type="ChEBI" id="CHEBI:60240"/>
        <label>1</label>
    </ligand>
</feature>
<dbReference type="RefSeq" id="WP_160335769.1">
    <property type="nucleotide sequence ID" value="NZ_CALPCR010000024.1"/>
</dbReference>
<dbReference type="SUPFAM" id="SSF51556">
    <property type="entry name" value="Metallo-dependent hydrolases"/>
    <property type="match status" value="1"/>
</dbReference>
<evidence type="ECO:0000256" key="2">
    <source>
        <dbReference type="ARBA" id="ARBA00022801"/>
    </source>
</evidence>
<evidence type="ECO:0000313" key="4">
    <source>
        <dbReference type="EMBL" id="MVX57345.1"/>
    </source>
</evidence>
<dbReference type="GO" id="GO:0046872">
    <property type="term" value="F:metal ion binding"/>
    <property type="evidence" value="ECO:0007669"/>
    <property type="project" value="UniProtKB-KW"/>
</dbReference>
<proteinExistence type="inferred from homology"/>
<feature type="binding site" evidence="3">
    <location>
        <position position="207"/>
    </location>
    <ligand>
        <name>a divalent metal cation</name>
        <dbReference type="ChEBI" id="CHEBI:60240"/>
        <label>1</label>
    </ligand>
</feature>
<gene>
    <name evidence="4" type="ORF">E5987_09055</name>
</gene>
<keyword evidence="3" id="KW-0479">Metal-binding</keyword>
<comment type="caution">
    <text evidence="4">The sequence shown here is derived from an EMBL/GenBank/DDBJ whole genome shotgun (WGS) entry which is preliminary data.</text>
</comment>
<reference evidence="4 5" key="1">
    <citation type="submission" date="2019-12" db="EMBL/GenBank/DDBJ databases">
        <title>Microbes associate with the intestines of laboratory mice.</title>
        <authorList>
            <person name="Navarre W."/>
            <person name="Wong E."/>
        </authorList>
    </citation>
    <scope>NUCLEOTIDE SEQUENCE [LARGE SCALE GENOMIC DNA]</scope>
    <source>
        <strain evidence="4 5">NM82_D38</strain>
    </source>
</reference>
<keyword evidence="2" id="KW-0378">Hydrolase</keyword>
<dbReference type="OrthoDB" id="9810005at2"/>
<sequence length="272" mass="30114">MKPRWIDTHNHLFVLPHEQQKAEVTDARACGVAAGLVCAGGTDNFEAAIRCAHEWDSCYALALHPLYLRESWRSDLQVLEDALLKNREDPRLAAVGECGLDFSDDCSVPRDIQEAVFSEHLKLARRLKLPLSLHGRGAMDIVLKHLRRIQPLCGVIHAFNGSAAQAEQFIKLGFKIGYGGAMTYNGSKRIRALLAALPEHAWVLETDCPDIPPSRTREREENPQSVLADIADYGLEAAELRSISPEESSRQSQRNTLEVFPAFSAILAAAPQ</sequence>
<dbReference type="PROSITE" id="PS01090">
    <property type="entry name" value="TATD_2"/>
    <property type="match status" value="1"/>
</dbReference>
<dbReference type="AlphaFoldDB" id="A0A6L6YHV1"/>
<dbReference type="PIRSF" id="PIRSF005902">
    <property type="entry name" value="DNase_TatD"/>
    <property type="match status" value="1"/>
</dbReference>